<dbReference type="SUPFAM" id="SSF53335">
    <property type="entry name" value="S-adenosyl-L-methionine-dependent methyltransferases"/>
    <property type="match status" value="1"/>
</dbReference>
<dbReference type="Pfam" id="PF10672">
    <property type="entry name" value="Methyltrans_SAM"/>
    <property type="match status" value="1"/>
</dbReference>
<evidence type="ECO:0000256" key="6">
    <source>
        <dbReference type="ARBA" id="ARBA00022691"/>
    </source>
</evidence>
<evidence type="ECO:0000313" key="11">
    <source>
        <dbReference type="Proteomes" id="UP000306791"/>
    </source>
</evidence>
<dbReference type="InterPro" id="IPR036974">
    <property type="entry name" value="PUA_sf"/>
</dbReference>
<dbReference type="Gene3D" id="2.30.130.10">
    <property type="entry name" value="PUA domain"/>
    <property type="match status" value="1"/>
</dbReference>
<evidence type="ECO:0000259" key="8">
    <source>
        <dbReference type="Pfam" id="PF10672"/>
    </source>
</evidence>
<dbReference type="EMBL" id="VANI01000016">
    <property type="protein sequence ID" value="TLM75740.1"/>
    <property type="molecule type" value="Genomic_DNA"/>
</dbReference>
<evidence type="ECO:0000256" key="2">
    <source>
        <dbReference type="ARBA" id="ARBA00022490"/>
    </source>
</evidence>
<dbReference type="InterPro" id="IPR015947">
    <property type="entry name" value="PUA-like_sf"/>
</dbReference>
<protein>
    <submittedName>
        <fullName evidence="10">Class I SAM-dependent rRNA methyltransferase</fullName>
    </submittedName>
</protein>
<keyword evidence="3" id="KW-0698">rRNA processing</keyword>
<dbReference type="CDD" id="cd21153">
    <property type="entry name" value="PUA_RlmI"/>
    <property type="match status" value="1"/>
</dbReference>
<evidence type="ECO:0000259" key="9">
    <source>
        <dbReference type="Pfam" id="PF17785"/>
    </source>
</evidence>
<dbReference type="CDD" id="cd11572">
    <property type="entry name" value="RlmI_M_like"/>
    <property type="match status" value="1"/>
</dbReference>
<dbReference type="Proteomes" id="UP000306791">
    <property type="component" value="Unassembled WGS sequence"/>
</dbReference>
<feature type="domain" description="S-adenosylmethionine-dependent methyltransferase" evidence="8">
    <location>
        <begin position="189"/>
        <end position="357"/>
    </location>
</feature>
<comment type="caution">
    <text evidence="10">The sequence shown here is derived from an EMBL/GenBank/DDBJ whole genome shotgun (WGS) entry which is preliminary data.</text>
</comment>
<dbReference type="RefSeq" id="WP_138236712.1">
    <property type="nucleotide sequence ID" value="NZ_CP185860.1"/>
</dbReference>
<keyword evidence="2" id="KW-0963">Cytoplasm</keyword>
<dbReference type="InterPro" id="IPR041532">
    <property type="entry name" value="RlmI-like_PUA"/>
</dbReference>
<proteinExistence type="inferred from homology"/>
<dbReference type="CDD" id="cd02440">
    <property type="entry name" value="AdoMet_MTases"/>
    <property type="match status" value="1"/>
</dbReference>
<evidence type="ECO:0000256" key="4">
    <source>
        <dbReference type="ARBA" id="ARBA00022603"/>
    </source>
</evidence>
<keyword evidence="6" id="KW-0949">S-adenosyl-L-methionine</keyword>
<feature type="domain" description="RlmI-like PUA" evidence="9">
    <location>
        <begin position="15"/>
        <end position="81"/>
    </location>
</feature>
<comment type="similarity">
    <text evidence="7">Belongs to the methyltransferase superfamily. RlmI family.</text>
</comment>
<keyword evidence="4 10" id="KW-0489">Methyltransferase</keyword>
<dbReference type="Gene3D" id="3.30.750.80">
    <property type="entry name" value="RNA methyltransferase domain (HRMD) like"/>
    <property type="match status" value="1"/>
</dbReference>
<name>A0ABY2UEQ4_9GAMM</name>
<accession>A0ABY2UEQ4</accession>
<dbReference type="PANTHER" id="PTHR42873">
    <property type="entry name" value="RIBOSOMAL RNA LARGE SUBUNIT METHYLTRANSFERASE"/>
    <property type="match status" value="1"/>
</dbReference>
<organism evidence="10 11">
    <name type="scientific">Microbulbifer harenosus</name>
    <dbReference type="NCBI Taxonomy" id="2576840"/>
    <lineage>
        <taxon>Bacteria</taxon>
        <taxon>Pseudomonadati</taxon>
        <taxon>Pseudomonadota</taxon>
        <taxon>Gammaproteobacteria</taxon>
        <taxon>Cellvibrionales</taxon>
        <taxon>Microbulbiferaceae</taxon>
        <taxon>Microbulbifer</taxon>
    </lineage>
</organism>
<reference evidence="10 11" key="1">
    <citation type="submission" date="2019-05" db="EMBL/GenBank/DDBJ databases">
        <title>Microbulbifer harenosus sp. nov., an alginate-degrading bacterium isolated from coastal sand.</title>
        <authorList>
            <person name="Huang H."/>
            <person name="Mo K."/>
            <person name="Bao S."/>
        </authorList>
    </citation>
    <scope>NUCLEOTIDE SEQUENCE [LARGE SCALE GENOMIC DNA]</scope>
    <source>
        <strain evidence="10 11">HB161719</strain>
    </source>
</reference>
<dbReference type="GO" id="GO:0032259">
    <property type="term" value="P:methylation"/>
    <property type="evidence" value="ECO:0007669"/>
    <property type="project" value="UniProtKB-KW"/>
</dbReference>
<dbReference type="Gene3D" id="3.40.50.150">
    <property type="entry name" value="Vaccinia Virus protein VP39"/>
    <property type="match status" value="1"/>
</dbReference>
<evidence type="ECO:0000256" key="7">
    <source>
        <dbReference type="ARBA" id="ARBA00038091"/>
    </source>
</evidence>
<keyword evidence="5" id="KW-0808">Transferase</keyword>
<comment type="subcellular location">
    <subcellularLocation>
        <location evidence="1">Cytoplasm</location>
    </subcellularLocation>
</comment>
<dbReference type="InterPro" id="IPR029063">
    <property type="entry name" value="SAM-dependent_MTases_sf"/>
</dbReference>
<evidence type="ECO:0000313" key="10">
    <source>
        <dbReference type="EMBL" id="TLM75740.1"/>
    </source>
</evidence>
<keyword evidence="11" id="KW-1185">Reference proteome</keyword>
<dbReference type="PANTHER" id="PTHR42873:SF1">
    <property type="entry name" value="S-ADENOSYLMETHIONINE-DEPENDENT METHYLTRANSFERASE DOMAIN-CONTAINING PROTEIN"/>
    <property type="match status" value="1"/>
</dbReference>
<evidence type="ECO:0000256" key="3">
    <source>
        <dbReference type="ARBA" id="ARBA00022552"/>
    </source>
</evidence>
<sequence>MAPRLNHRSPAVQQLILNPRAERRLKMGHLWIYSNEVDTKRSPLKGLEPGGQCEILDSNGKSLGYALVNPNQLICGRLVSRGDPFNSKQLQRRLESALALRERYFPHPSYRMVYGDSDGLPGLVVDRFGDYLVVQVSSWGMETLLGDIVDALVSLVKPKGILLRNDHQGRKVEELPEVSEVAHGEVPQLVPFEENGVALLAPVYQGQKTGWFYDHRDNRARLNQWVKGLNVLDLFSYAGGWGVQALAHGAAQVTCVDASGQALDWCEENAALNNRRDDLVTIQGKAIDAMKELINEGQRFDAIVLDPPAFIKRRKDQKSGEAAYRHINELALRLLEKNGLLVSASCSMHLESDTLLEILRGAGRHLDKNISIIGSGGQGADHPVHPAIPETRYLKAHFVHLAAGSNY</sequence>
<dbReference type="Pfam" id="PF17785">
    <property type="entry name" value="PUA_3"/>
    <property type="match status" value="1"/>
</dbReference>
<evidence type="ECO:0000256" key="1">
    <source>
        <dbReference type="ARBA" id="ARBA00004496"/>
    </source>
</evidence>
<dbReference type="GO" id="GO:0008168">
    <property type="term" value="F:methyltransferase activity"/>
    <property type="evidence" value="ECO:0007669"/>
    <property type="project" value="UniProtKB-KW"/>
</dbReference>
<dbReference type="InterPro" id="IPR019614">
    <property type="entry name" value="SAM-dep_methyl-trfase"/>
</dbReference>
<gene>
    <name evidence="10" type="ORF">FDY93_15720</name>
</gene>
<dbReference type="SUPFAM" id="SSF88697">
    <property type="entry name" value="PUA domain-like"/>
    <property type="match status" value="1"/>
</dbReference>
<evidence type="ECO:0000256" key="5">
    <source>
        <dbReference type="ARBA" id="ARBA00022679"/>
    </source>
</evidence>